<dbReference type="InterPro" id="IPR006037">
    <property type="entry name" value="RCK_C"/>
</dbReference>
<dbReference type="EMBL" id="QGKL01000029">
    <property type="protein sequence ID" value="PWQ96178.1"/>
    <property type="molecule type" value="Genomic_DNA"/>
</dbReference>
<evidence type="ECO:0000256" key="6">
    <source>
        <dbReference type="ARBA" id="ARBA00023136"/>
    </source>
</evidence>
<proteinExistence type="predicted"/>
<gene>
    <name evidence="9" type="ORF">DKT75_09275</name>
</gene>
<feature type="transmembrane region" description="Helical" evidence="7">
    <location>
        <begin position="29"/>
        <end position="47"/>
    </location>
</feature>
<dbReference type="PANTHER" id="PTHR43652">
    <property type="entry name" value="BASIC AMINO ACID ANTIPORTER YFCC-RELATED"/>
    <property type="match status" value="1"/>
</dbReference>
<dbReference type="GO" id="GO:0008324">
    <property type="term" value="F:monoatomic cation transmembrane transporter activity"/>
    <property type="evidence" value="ECO:0007669"/>
    <property type="project" value="InterPro"/>
</dbReference>
<evidence type="ECO:0000256" key="5">
    <source>
        <dbReference type="ARBA" id="ARBA00022989"/>
    </source>
</evidence>
<feature type="transmembrane region" description="Helical" evidence="7">
    <location>
        <begin position="420"/>
        <end position="450"/>
    </location>
</feature>
<keyword evidence="3 7" id="KW-0812">Transmembrane</keyword>
<dbReference type="InterPro" id="IPR036721">
    <property type="entry name" value="RCK_C_sf"/>
</dbReference>
<dbReference type="GO" id="GO:0006813">
    <property type="term" value="P:potassium ion transport"/>
    <property type="evidence" value="ECO:0007669"/>
    <property type="project" value="InterPro"/>
</dbReference>
<dbReference type="OrthoDB" id="9809303at2"/>
<evidence type="ECO:0000256" key="4">
    <source>
        <dbReference type="ARBA" id="ARBA00022737"/>
    </source>
</evidence>
<dbReference type="Pfam" id="PF02080">
    <property type="entry name" value="TrkA_C"/>
    <property type="match status" value="2"/>
</dbReference>
<keyword evidence="10" id="KW-1185">Reference proteome</keyword>
<feature type="transmembrane region" description="Helical" evidence="7">
    <location>
        <begin position="149"/>
        <end position="170"/>
    </location>
</feature>
<feature type="transmembrane region" description="Helical" evidence="7">
    <location>
        <begin position="494"/>
        <end position="517"/>
    </location>
</feature>
<protein>
    <submittedName>
        <fullName evidence="9">SLC13 family permease</fullName>
    </submittedName>
</protein>
<dbReference type="InterPro" id="IPR051679">
    <property type="entry name" value="DASS-Related_Transporters"/>
</dbReference>
<feature type="transmembrane region" description="Helical" evidence="7">
    <location>
        <begin position="6"/>
        <end position="22"/>
    </location>
</feature>
<evidence type="ECO:0000256" key="1">
    <source>
        <dbReference type="ARBA" id="ARBA00004141"/>
    </source>
</evidence>
<dbReference type="RefSeq" id="WP_109823150.1">
    <property type="nucleotide sequence ID" value="NZ_QGKL01000029.1"/>
</dbReference>
<comment type="caution">
    <text evidence="9">The sequence shown here is derived from an EMBL/GenBank/DDBJ whole genome shotgun (WGS) entry which is preliminary data.</text>
</comment>
<keyword evidence="6 7" id="KW-0472">Membrane</keyword>
<feature type="domain" description="RCK C-terminal" evidence="8">
    <location>
        <begin position="314"/>
        <end position="401"/>
    </location>
</feature>
<keyword evidence="5 7" id="KW-1133">Transmembrane helix</keyword>
<sequence length="608" mass="64788">MPDTHALAVLVLTFFALVLFTRKELPLQTSALIVLCLLALGFSIFPYEYEVDGVMTPFKTVSFFYGFGHEALVSVCALMVLGTGLVKTGALEPVGQLLSKMWAVSPSISLLTTLLIAAGLSAFINNTPIVVLLIPILVSVALKTKSNPAALLMPMGFASLIGGMGTTIGTSTNLLVVSVANDLGLPAMGVFDFFLPALCGSVVGIGFLWLIAPKMLPERDLPLTDASSRVYTAQLLVTEESSAVGKTLEALIKATKGQLKVGKIRRSATSFIIPLPDVIIRAGDKILVHDTPEQLKTLEKMTDTVLYAKDHRVDEEHPLTEGDQTVIEIIIDQRSPLLGTTLQASRFIENYKMIALAVHRGGEKIHEMPSGLGNLNLQLGDILLAQGSREDIDTLKSQHEFLVLDSRIELPQSKKAPLTIMIMFAVIASAAVGIMPIAVSAVIGVLFMLLSKCMSWSDVSRAMNVPVIMIVVSSLALGSAMTVTGASELIANGFVAATAGAPAPIILSGLILLMAIFTNVVSNNAAAVIGTPIAVSIATTLQLNPEPFVLAVLFGANMSYATPMAYKTNLLIMSAGNYTFGDFLRVGVPLSVIMWLTYSIILPLMYTL</sequence>
<feature type="transmembrane region" description="Helical" evidence="7">
    <location>
        <begin position="462"/>
        <end position="482"/>
    </location>
</feature>
<feature type="domain" description="RCK C-terminal" evidence="8">
    <location>
        <begin position="220"/>
        <end position="304"/>
    </location>
</feature>
<dbReference type="GO" id="GO:0005886">
    <property type="term" value="C:plasma membrane"/>
    <property type="evidence" value="ECO:0007669"/>
    <property type="project" value="TreeGrafter"/>
</dbReference>
<reference evidence="9 10" key="1">
    <citation type="submission" date="2018-05" db="EMBL/GenBank/DDBJ databases">
        <title>Leucothrix arctica sp. nov., isolated from Arctic seawater.</title>
        <authorList>
            <person name="Choi A."/>
            <person name="Baek K."/>
        </authorList>
    </citation>
    <scope>NUCLEOTIDE SEQUENCE [LARGE SCALE GENOMIC DNA]</scope>
    <source>
        <strain evidence="9 10">IMCC9719</strain>
    </source>
</reference>
<dbReference type="Pfam" id="PF03600">
    <property type="entry name" value="CitMHS"/>
    <property type="match status" value="1"/>
</dbReference>
<dbReference type="SUPFAM" id="SSF116726">
    <property type="entry name" value="TrkA C-terminal domain-like"/>
    <property type="match status" value="2"/>
</dbReference>
<organism evidence="9 10">
    <name type="scientific">Leucothrix arctica</name>
    <dbReference type="NCBI Taxonomy" id="1481894"/>
    <lineage>
        <taxon>Bacteria</taxon>
        <taxon>Pseudomonadati</taxon>
        <taxon>Pseudomonadota</taxon>
        <taxon>Gammaproteobacteria</taxon>
        <taxon>Thiotrichales</taxon>
        <taxon>Thiotrichaceae</taxon>
        <taxon>Leucothrix</taxon>
    </lineage>
</organism>
<evidence type="ECO:0000256" key="2">
    <source>
        <dbReference type="ARBA" id="ARBA00022448"/>
    </source>
</evidence>
<evidence type="ECO:0000313" key="10">
    <source>
        <dbReference type="Proteomes" id="UP000245506"/>
    </source>
</evidence>
<dbReference type="PANTHER" id="PTHR43652:SF2">
    <property type="entry name" value="BASIC AMINO ACID ANTIPORTER YFCC-RELATED"/>
    <property type="match status" value="1"/>
</dbReference>
<feature type="transmembrane region" description="Helical" evidence="7">
    <location>
        <begin position="548"/>
        <end position="566"/>
    </location>
</feature>
<evidence type="ECO:0000256" key="7">
    <source>
        <dbReference type="SAM" id="Phobius"/>
    </source>
</evidence>
<evidence type="ECO:0000259" key="8">
    <source>
        <dbReference type="PROSITE" id="PS51202"/>
    </source>
</evidence>
<dbReference type="AlphaFoldDB" id="A0A317CC92"/>
<keyword evidence="2" id="KW-0813">Transport</keyword>
<feature type="transmembrane region" description="Helical" evidence="7">
    <location>
        <begin position="523"/>
        <end position="541"/>
    </location>
</feature>
<feature type="transmembrane region" description="Helical" evidence="7">
    <location>
        <begin position="586"/>
        <end position="606"/>
    </location>
</feature>
<evidence type="ECO:0000313" key="9">
    <source>
        <dbReference type="EMBL" id="PWQ96178.1"/>
    </source>
</evidence>
<accession>A0A317CC92</accession>
<dbReference type="PROSITE" id="PS51202">
    <property type="entry name" value="RCK_C"/>
    <property type="match status" value="2"/>
</dbReference>
<feature type="transmembrane region" description="Helical" evidence="7">
    <location>
        <begin position="190"/>
        <end position="212"/>
    </location>
</feature>
<evidence type="ECO:0000256" key="3">
    <source>
        <dbReference type="ARBA" id="ARBA00022692"/>
    </source>
</evidence>
<dbReference type="Gene3D" id="3.30.70.1450">
    <property type="entry name" value="Regulator of K+ conductance, C-terminal domain"/>
    <property type="match status" value="2"/>
</dbReference>
<feature type="transmembrane region" description="Helical" evidence="7">
    <location>
        <begin position="123"/>
        <end position="142"/>
    </location>
</feature>
<dbReference type="Proteomes" id="UP000245506">
    <property type="component" value="Unassembled WGS sequence"/>
</dbReference>
<name>A0A317CC92_9GAMM</name>
<feature type="transmembrane region" description="Helical" evidence="7">
    <location>
        <begin position="67"/>
        <end position="86"/>
    </location>
</feature>
<dbReference type="InterPro" id="IPR004680">
    <property type="entry name" value="Cit_transptr-like_dom"/>
</dbReference>
<comment type="subcellular location">
    <subcellularLocation>
        <location evidence="1">Membrane</location>
        <topology evidence="1">Multi-pass membrane protein</topology>
    </subcellularLocation>
</comment>
<keyword evidence="4" id="KW-0677">Repeat</keyword>